<proteinExistence type="inferred from homology"/>
<feature type="region of interest" description="Disordered" evidence="2">
    <location>
        <begin position="1"/>
        <end position="36"/>
    </location>
</feature>
<dbReference type="GO" id="GO:0000460">
    <property type="term" value="P:maturation of 5.8S rRNA"/>
    <property type="evidence" value="ECO:0007669"/>
    <property type="project" value="TreeGrafter"/>
</dbReference>
<reference evidence="3 4" key="1">
    <citation type="journal article" date="2023" name="Nat. Commun.">
        <title>Origin of minicircular mitochondrial genomes in red algae.</title>
        <authorList>
            <person name="Lee Y."/>
            <person name="Cho C.H."/>
            <person name="Lee Y.M."/>
            <person name="Park S.I."/>
            <person name="Yang J.H."/>
            <person name="West J.A."/>
            <person name="Bhattacharya D."/>
            <person name="Yoon H.S."/>
        </authorList>
    </citation>
    <scope>NUCLEOTIDE SEQUENCE [LARGE SCALE GENOMIC DNA]</scope>
    <source>
        <strain evidence="3 4">CCMP1338</strain>
        <tissue evidence="3">Whole cell</tissue>
    </source>
</reference>
<accession>A0AAV8V103</accession>
<comment type="similarity">
    <text evidence="1">Belongs to the RRP15 family.</text>
</comment>
<dbReference type="Proteomes" id="UP001157974">
    <property type="component" value="Unassembled WGS sequence"/>
</dbReference>
<dbReference type="EMBL" id="JAMWBK010000001">
    <property type="protein sequence ID" value="KAJ8908535.1"/>
    <property type="molecule type" value="Genomic_DNA"/>
</dbReference>
<comment type="caution">
    <text evidence="3">The sequence shown here is derived from an EMBL/GenBank/DDBJ whole genome shotgun (WGS) entry which is preliminary data.</text>
</comment>
<feature type="compositionally biased region" description="Basic and acidic residues" evidence="2">
    <location>
        <begin position="105"/>
        <end position="115"/>
    </location>
</feature>
<dbReference type="InterPro" id="IPR012459">
    <property type="entry name" value="Rrp15"/>
</dbReference>
<evidence type="ECO:0000313" key="4">
    <source>
        <dbReference type="Proteomes" id="UP001157974"/>
    </source>
</evidence>
<feature type="region of interest" description="Disordered" evidence="2">
    <location>
        <begin position="105"/>
        <end position="221"/>
    </location>
</feature>
<protein>
    <recommendedName>
        <fullName evidence="5">RRP15-like protein</fullName>
    </recommendedName>
</protein>
<feature type="compositionally biased region" description="Acidic residues" evidence="2">
    <location>
        <begin position="199"/>
        <end position="221"/>
    </location>
</feature>
<dbReference type="PANTHER" id="PTHR13245">
    <property type="entry name" value="RRP15-LIKE PROTEIN"/>
    <property type="match status" value="1"/>
</dbReference>
<dbReference type="GO" id="GO:0030687">
    <property type="term" value="C:preribosome, large subunit precursor"/>
    <property type="evidence" value="ECO:0007669"/>
    <property type="project" value="TreeGrafter"/>
</dbReference>
<evidence type="ECO:0000256" key="2">
    <source>
        <dbReference type="SAM" id="MobiDB-lite"/>
    </source>
</evidence>
<feature type="compositionally biased region" description="Basic and acidic residues" evidence="2">
    <location>
        <begin position="123"/>
        <end position="136"/>
    </location>
</feature>
<organism evidence="3 4">
    <name type="scientific">Rhodosorus marinus</name>
    <dbReference type="NCBI Taxonomy" id="101924"/>
    <lineage>
        <taxon>Eukaryota</taxon>
        <taxon>Rhodophyta</taxon>
        <taxon>Stylonematophyceae</taxon>
        <taxon>Stylonematales</taxon>
        <taxon>Stylonemataceae</taxon>
        <taxon>Rhodosorus</taxon>
    </lineage>
</organism>
<dbReference type="Pfam" id="PF07890">
    <property type="entry name" value="Rrp15p"/>
    <property type="match status" value="1"/>
</dbReference>
<sequence length="221" mass="24710">MDSTEVEHFGSALGKILSRAPGEKDGSDGIELPEGKHLKRRKLMRKREKQKVKDEVIRRSDRLKLAENARVIPDAATDIEKERRLRRIATKGAVALFNAVAKVQRDSVRDEEKKENKRKSKTVNKDEFMRMVKEGNDFSPGDVDIDDGEAKGRGEWAALTAEGESKASSKLKDWDRNDVDSEEEEMLQETIDGDLSLGSDDDEEGEDDDESEASEGSDDSG</sequence>
<evidence type="ECO:0000313" key="3">
    <source>
        <dbReference type="EMBL" id="KAJ8908535.1"/>
    </source>
</evidence>
<name>A0AAV8V103_9RHOD</name>
<dbReference type="PANTHER" id="PTHR13245:SF14">
    <property type="entry name" value="RRP15-LIKE PROTEIN"/>
    <property type="match status" value="1"/>
</dbReference>
<gene>
    <name evidence="3" type="ORF">NDN08_005241</name>
</gene>
<feature type="compositionally biased region" description="Basic and acidic residues" evidence="2">
    <location>
        <begin position="163"/>
        <end position="179"/>
    </location>
</feature>
<evidence type="ECO:0008006" key="5">
    <source>
        <dbReference type="Google" id="ProtNLM"/>
    </source>
</evidence>
<evidence type="ECO:0000256" key="1">
    <source>
        <dbReference type="ARBA" id="ARBA00007462"/>
    </source>
</evidence>
<keyword evidence="4" id="KW-1185">Reference proteome</keyword>
<dbReference type="AlphaFoldDB" id="A0AAV8V103"/>
<dbReference type="GO" id="GO:0000470">
    <property type="term" value="P:maturation of LSU-rRNA"/>
    <property type="evidence" value="ECO:0007669"/>
    <property type="project" value="TreeGrafter"/>
</dbReference>